<feature type="signal peptide" evidence="2">
    <location>
        <begin position="1"/>
        <end position="19"/>
    </location>
</feature>
<proteinExistence type="predicted"/>
<dbReference type="AlphaFoldDB" id="A0A433DI77"/>
<evidence type="ECO:0000313" key="4">
    <source>
        <dbReference type="Proteomes" id="UP000268093"/>
    </source>
</evidence>
<feature type="chain" id="PRO_5019259541" evidence="2">
    <location>
        <begin position="20"/>
        <end position="336"/>
    </location>
</feature>
<dbReference type="InterPro" id="IPR017850">
    <property type="entry name" value="Alkaline_phosphatase_core_sf"/>
</dbReference>
<organism evidence="3 4">
    <name type="scientific">Jimgerdemannia flammicorona</name>
    <dbReference type="NCBI Taxonomy" id="994334"/>
    <lineage>
        <taxon>Eukaryota</taxon>
        <taxon>Fungi</taxon>
        <taxon>Fungi incertae sedis</taxon>
        <taxon>Mucoromycota</taxon>
        <taxon>Mucoromycotina</taxon>
        <taxon>Endogonomycetes</taxon>
        <taxon>Endogonales</taxon>
        <taxon>Endogonaceae</taxon>
        <taxon>Jimgerdemannia</taxon>
    </lineage>
</organism>
<keyword evidence="4" id="KW-1185">Reference proteome</keyword>
<evidence type="ECO:0000313" key="3">
    <source>
        <dbReference type="EMBL" id="RUP50485.1"/>
    </source>
</evidence>
<comment type="caution">
    <text evidence="3">The sequence shown here is derived from an EMBL/GenBank/DDBJ whole genome shotgun (WGS) entry which is preliminary data.</text>
</comment>
<keyword evidence="2" id="KW-0732">Signal</keyword>
<evidence type="ECO:0000256" key="2">
    <source>
        <dbReference type="SAM" id="SignalP"/>
    </source>
</evidence>
<dbReference type="EMBL" id="RBNI01001396">
    <property type="protein sequence ID" value="RUP50485.1"/>
    <property type="molecule type" value="Genomic_DNA"/>
</dbReference>
<dbReference type="GO" id="GO:0016788">
    <property type="term" value="F:hydrolase activity, acting on ester bonds"/>
    <property type="evidence" value="ECO:0007669"/>
    <property type="project" value="InterPro"/>
</dbReference>
<reference evidence="3 4" key="1">
    <citation type="journal article" date="2018" name="New Phytol.">
        <title>Phylogenomics of Endogonaceae and evolution of mycorrhizas within Mucoromycota.</title>
        <authorList>
            <person name="Chang Y."/>
            <person name="Desiro A."/>
            <person name="Na H."/>
            <person name="Sandor L."/>
            <person name="Lipzen A."/>
            <person name="Clum A."/>
            <person name="Barry K."/>
            <person name="Grigoriev I.V."/>
            <person name="Martin F.M."/>
            <person name="Stajich J.E."/>
            <person name="Smith M.E."/>
            <person name="Bonito G."/>
            <person name="Spatafora J.W."/>
        </authorList>
    </citation>
    <scope>NUCLEOTIDE SEQUENCE [LARGE SCALE GENOMIC DNA]</scope>
    <source>
        <strain evidence="3 4">GMNB39</strain>
    </source>
</reference>
<dbReference type="Pfam" id="PF04185">
    <property type="entry name" value="Phosphoesterase"/>
    <property type="match status" value="1"/>
</dbReference>
<dbReference type="Proteomes" id="UP000268093">
    <property type="component" value="Unassembled WGS sequence"/>
</dbReference>
<dbReference type="PANTHER" id="PTHR31956:SF8">
    <property type="entry name" value="ACID PHOSPHATASE PHOA (AFU_ORTHOLOGUE AFUA_1G03570)"/>
    <property type="match status" value="1"/>
</dbReference>
<gene>
    <name evidence="3" type="ORF">BC936DRAFT_138930</name>
</gene>
<dbReference type="GO" id="GO:0009395">
    <property type="term" value="P:phospholipid catabolic process"/>
    <property type="evidence" value="ECO:0007669"/>
    <property type="project" value="TreeGrafter"/>
</dbReference>
<accession>A0A433DI77</accession>
<dbReference type="InterPro" id="IPR007312">
    <property type="entry name" value="Phosphoesterase"/>
</dbReference>
<dbReference type="OrthoDB" id="5135119at2759"/>
<dbReference type="PANTHER" id="PTHR31956">
    <property type="entry name" value="NON-SPECIFIC PHOSPHOLIPASE C4-RELATED"/>
    <property type="match status" value="1"/>
</dbReference>
<protein>
    <submittedName>
        <fullName evidence="3">Phosphoesterase family-domain-containing protein</fullName>
    </submittedName>
</protein>
<dbReference type="Gene3D" id="3.40.720.10">
    <property type="entry name" value="Alkaline Phosphatase, subunit A"/>
    <property type="match status" value="1"/>
</dbReference>
<sequence>MVRLASLAVLSSLSGFALASGKWFDHVVTVFLENTDFDQAKTQAYWQSLAARGILLTQYGGVTHPSLPNYLAVAAGTTFGILDDAHYDINAIHIGDLLEAKNVTWKAYQEDYPGDFTYCFVADNTPAPLKLYRRKHNPFISFSNVNTNTSRCTSHIVNSKDLDADIANNAIPDYSFYIPNMINDGHDSNTLGNVSVMTNWLENFLEPKLNNSAFSNTLFVITFDESDVSNDEGNKGTNYVYTVLIGSAVKVANVADATQYTHFNLLATIEANWDLGSLGRNDSVVKNIIGLNGTALPNPYYNETLASLQSTNAGAANTVASFGITVLAVLAAAMLL</sequence>
<name>A0A433DI77_9FUNG</name>
<evidence type="ECO:0000256" key="1">
    <source>
        <dbReference type="ARBA" id="ARBA00022801"/>
    </source>
</evidence>
<keyword evidence="1" id="KW-0378">Hydrolase</keyword>